<feature type="transmembrane region" description="Helical" evidence="1">
    <location>
        <begin position="288"/>
        <end position="311"/>
    </location>
</feature>
<sequence length="386" mass="43966">MASRSYSALDFSLLQELRSNEITKRNRAYLVNPGGRKPEIRRENNYNLKLEHLEPWKPFCSLRKSNHFVEFDSTMMKPRVLDVHETGQEEVIELLLSRADELRDRGFDMSLLSDLMDFHASRSSSSLVYLNQEPVKPLLDLMMHNPESSINSDAQILFSSSRAELNDNVVSIAAEFHMLKKSARWRKLSRLVPQFQRFDSEVLIDTVQLNEVNLDAVTLVPLKSPEKTRFKPPPKKQNPKIRDREKDLYKRNHLHACESLISLMIGSEQHRQSTLLSLKKSCGDLSELLTQFSIVIAGTGIAVFFSVVSSVASRRVPFCANKVFDSALSLSLVLLSWAVSRLREAIVNVKRKAIKDEETTNTVERRIKDVYFGAATAIAMVALRFG</sequence>
<dbReference type="PANTHER" id="PTHR35095:SF3">
    <property type="entry name" value="F15K9.6"/>
    <property type="match status" value="1"/>
</dbReference>
<dbReference type="eggNOG" id="ENOG502QUNS">
    <property type="taxonomic scope" value="Eukaryota"/>
</dbReference>
<evidence type="ECO:0000256" key="1">
    <source>
        <dbReference type="SAM" id="Phobius"/>
    </source>
</evidence>
<organism evidence="2 3">
    <name type="scientific">Eutrema salsugineum</name>
    <name type="common">Saltwater cress</name>
    <name type="synonym">Sisymbrium salsugineum</name>
    <dbReference type="NCBI Taxonomy" id="72664"/>
    <lineage>
        <taxon>Eukaryota</taxon>
        <taxon>Viridiplantae</taxon>
        <taxon>Streptophyta</taxon>
        <taxon>Embryophyta</taxon>
        <taxon>Tracheophyta</taxon>
        <taxon>Spermatophyta</taxon>
        <taxon>Magnoliopsida</taxon>
        <taxon>eudicotyledons</taxon>
        <taxon>Gunneridae</taxon>
        <taxon>Pentapetalae</taxon>
        <taxon>rosids</taxon>
        <taxon>malvids</taxon>
        <taxon>Brassicales</taxon>
        <taxon>Brassicaceae</taxon>
        <taxon>Eutremeae</taxon>
        <taxon>Eutrema</taxon>
    </lineage>
</organism>
<keyword evidence="1" id="KW-0472">Membrane</keyword>
<keyword evidence="1" id="KW-1133">Transmembrane helix</keyword>
<dbReference type="AlphaFoldDB" id="V4L2U9"/>
<protein>
    <submittedName>
        <fullName evidence="2">Uncharacterized protein</fullName>
    </submittedName>
</protein>
<dbReference type="STRING" id="72664.V4L2U9"/>
<evidence type="ECO:0000313" key="2">
    <source>
        <dbReference type="EMBL" id="ESQ36597.1"/>
    </source>
</evidence>
<gene>
    <name evidence="2" type="ORF">EUTSA_v10007898mg</name>
</gene>
<accession>V4L2U9</accession>
<name>V4L2U9_EUTSA</name>
<dbReference type="Proteomes" id="UP000030689">
    <property type="component" value="Unassembled WGS sequence"/>
</dbReference>
<evidence type="ECO:0000313" key="3">
    <source>
        <dbReference type="Proteomes" id="UP000030689"/>
    </source>
</evidence>
<dbReference type="OMA" id="EFDSTMM"/>
<dbReference type="EMBL" id="KI517683">
    <property type="protein sequence ID" value="ESQ36597.1"/>
    <property type="molecule type" value="Genomic_DNA"/>
</dbReference>
<keyword evidence="3" id="KW-1185">Reference proteome</keyword>
<dbReference type="PANTHER" id="PTHR35095">
    <property type="entry name" value="OS05G0143300 PROTEIN"/>
    <property type="match status" value="1"/>
</dbReference>
<dbReference type="OrthoDB" id="1918704at2759"/>
<keyword evidence="1" id="KW-0812">Transmembrane</keyword>
<dbReference type="Gramene" id="ESQ36597">
    <property type="protein sequence ID" value="ESQ36597"/>
    <property type="gene ID" value="EUTSA_v10007898mg"/>
</dbReference>
<proteinExistence type="predicted"/>
<reference evidence="2 3" key="1">
    <citation type="journal article" date="2013" name="Front. Plant Sci.">
        <title>The Reference Genome of the Halophytic Plant Eutrema salsugineum.</title>
        <authorList>
            <person name="Yang R."/>
            <person name="Jarvis D.E."/>
            <person name="Chen H."/>
            <person name="Beilstein M.A."/>
            <person name="Grimwood J."/>
            <person name="Jenkins J."/>
            <person name="Shu S."/>
            <person name="Prochnik S."/>
            <person name="Xin M."/>
            <person name="Ma C."/>
            <person name="Schmutz J."/>
            <person name="Wing R.A."/>
            <person name="Mitchell-Olds T."/>
            <person name="Schumaker K.S."/>
            <person name="Wang X."/>
        </authorList>
    </citation>
    <scope>NUCLEOTIDE SEQUENCE [LARGE SCALE GENOMIC DNA]</scope>
</reference>
<dbReference type="KEGG" id="eus:EUTSA_v10007898mg"/>